<keyword evidence="3" id="KW-1185">Reference proteome</keyword>
<dbReference type="EMBL" id="JACLAU010000003">
    <property type="protein sequence ID" value="MBC2650884.1"/>
    <property type="molecule type" value="Genomic_DNA"/>
</dbReference>
<feature type="chain" id="PRO_5030674572" evidence="1">
    <location>
        <begin position="22"/>
        <end position="210"/>
    </location>
</feature>
<dbReference type="RefSeq" id="WP_185682301.1">
    <property type="nucleotide sequence ID" value="NZ_JACLAU010000003.1"/>
</dbReference>
<reference evidence="2 3" key="1">
    <citation type="submission" date="2020-08" db="EMBL/GenBank/DDBJ databases">
        <title>The genome sequence of Novosphingobium flavum 4Y4.</title>
        <authorList>
            <person name="Liu Y."/>
        </authorList>
    </citation>
    <scope>NUCLEOTIDE SEQUENCE [LARGE SCALE GENOMIC DNA]</scope>
    <source>
        <strain evidence="2 3">4Y4</strain>
    </source>
</reference>
<sequence length="210" mass="22878">MRRLGIMAGMLGALVTGPVAAEQPSRPPMPEWQTQSGRCTWRWQEAAGVGLWTEVCRLGTGTWRIGWDRTRQAFVERHNGRVTRIVVEAWTMDPDVGVASLTAQLIASGHLPPAAPCRWQSLAVRAAPRTTSFHALTPLDPNALAPTATGDIPDPVCGPYGVSTHGLRYVITDLRWGARAIFVDEGQERPMFAPDRIVVRPGATPSGRQP</sequence>
<feature type="signal peptide" evidence="1">
    <location>
        <begin position="1"/>
        <end position="21"/>
    </location>
</feature>
<accession>A0A7X1KB60</accession>
<gene>
    <name evidence="2" type="ORF">H7F49_04140</name>
</gene>
<dbReference type="Proteomes" id="UP000520156">
    <property type="component" value="Unassembled WGS sequence"/>
</dbReference>
<comment type="caution">
    <text evidence="2">The sequence shown here is derived from an EMBL/GenBank/DDBJ whole genome shotgun (WGS) entry which is preliminary data.</text>
</comment>
<protein>
    <submittedName>
        <fullName evidence="2">Uncharacterized protein</fullName>
    </submittedName>
</protein>
<evidence type="ECO:0000313" key="3">
    <source>
        <dbReference type="Proteomes" id="UP000520156"/>
    </source>
</evidence>
<keyword evidence="1" id="KW-0732">Signal</keyword>
<dbReference type="AlphaFoldDB" id="A0A7X1KB60"/>
<evidence type="ECO:0000313" key="2">
    <source>
        <dbReference type="EMBL" id="MBC2650884.1"/>
    </source>
</evidence>
<name>A0A7X1KB60_9SPHN</name>
<organism evidence="2 3">
    <name type="scientific">Novosphingobium aerophilum</name>
    <dbReference type="NCBI Taxonomy" id="2839843"/>
    <lineage>
        <taxon>Bacteria</taxon>
        <taxon>Pseudomonadati</taxon>
        <taxon>Pseudomonadota</taxon>
        <taxon>Alphaproteobacteria</taxon>
        <taxon>Sphingomonadales</taxon>
        <taxon>Sphingomonadaceae</taxon>
        <taxon>Novosphingobium</taxon>
    </lineage>
</organism>
<proteinExistence type="predicted"/>
<evidence type="ECO:0000256" key="1">
    <source>
        <dbReference type="SAM" id="SignalP"/>
    </source>
</evidence>